<keyword evidence="1" id="KW-0472">Membrane</keyword>
<evidence type="ECO:0000256" key="1">
    <source>
        <dbReference type="SAM" id="Phobius"/>
    </source>
</evidence>
<keyword evidence="1" id="KW-0812">Transmembrane</keyword>
<dbReference type="RefSeq" id="WP_380590044.1">
    <property type="nucleotide sequence ID" value="NZ_JBHSQJ010000153.1"/>
</dbReference>
<accession>A0ABW1GAP6</accession>
<organism evidence="2 3">
    <name type="scientific">Streptacidiphilus monticola</name>
    <dbReference type="NCBI Taxonomy" id="2161674"/>
    <lineage>
        <taxon>Bacteria</taxon>
        <taxon>Bacillati</taxon>
        <taxon>Actinomycetota</taxon>
        <taxon>Actinomycetes</taxon>
        <taxon>Kitasatosporales</taxon>
        <taxon>Streptomycetaceae</taxon>
        <taxon>Streptacidiphilus</taxon>
    </lineage>
</organism>
<keyword evidence="3" id="KW-1185">Reference proteome</keyword>
<comment type="caution">
    <text evidence="2">The sequence shown here is derived from an EMBL/GenBank/DDBJ whole genome shotgun (WGS) entry which is preliminary data.</text>
</comment>
<dbReference type="Proteomes" id="UP001596174">
    <property type="component" value="Unassembled WGS sequence"/>
</dbReference>
<evidence type="ECO:0000313" key="3">
    <source>
        <dbReference type="Proteomes" id="UP001596174"/>
    </source>
</evidence>
<feature type="transmembrane region" description="Helical" evidence="1">
    <location>
        <begin position="16"/>
        <end position="37"/>
    </location>
</feature>
<dbReference type="EMBL" id="JBHSQJ010000153">
    <property type="protein sequence ID" value="MFC5911313.1"/>
    <property type="molecule type" value="Genomic_DNA"/>
</dbReference>
<keyword evidence="1" id="KW-1133">Transmembrane helix</keyword>
<sequence length="87" mass="9084">MINLARASGQSHPPTVIVGLILTIAAGIAITLGWFVFKGDPGSLTTRGRKDYIAIRRVVGGVFMLGGGAFLVAAVVAWAEVIYRGLS</sequence>
<protein>
    <recommendedName>
        <fullName evidence="4">Transmembrane protein</fullName>
    </recommendedName>
</protein>
<feature type="transmembrane region" description="Helical" evidence="1">
    <location>
        <begin position="58"/>
        <end position="79"/>
    </location>
</feature>
<name>A0ABW1GAP6_9ACTN</name>
<gene>
    <name evidence="2" type="ORF">ACFP3V_29420</name>
</gene>
<evidence type="ECO:0000313" key="2">
    <source>
        <dbReference type="EMBL" id="MFC5911313.1"/>
    </source>
</evidence>
<proteinExistence type="predicted"/>
<reference evidence="3" key="1">
    <citation type="journal article" date="2019" name="Int. J. Syst. Evol. Microbiol.">
        <title>The Global Catalogue of Microorganisms (GCM) 10K type strain sequencing project: providing services to taxonomists for standard genome sequencing and annotation.</title>
        <authorList>
            <consortium name="The Broad Institute Genomics Platform"/>
            <consortium name="The Broad Institute Genome Sequencing Center for Infectious Disease"/>
            <person name="Wu L."/>
            <person name="Ma J."/>
        </authorList>
    </citation>
    <scope>NUCLEOTIDE SEQUENCE [LARGE SCALE GENOMIC DNA]</scope>
    <source>
        <strain evidence="3">JCM 4816</strain>
    </source>
</reference>
<evidence type="ECO:0008006" key="4">
    <source>
        <dbReference type="Google" id="ProtNLM"/>
    </source>
</evidence>